<dbReference type="SUPFAM" id="SSF53474">
    <property type="entry name" value="alpha/beta-Hydrolases"/>
    <property type="match status" value="1"/>
</dbReference>
<comment type="caution">
    <text evidence="3">The sequence shown here is derived from an EMBL/GenBank/DDBJ whole genome shotgun (WGS) entry which is preliminary data.</text>
</comment>
<feature type="chain" id="PRO_5040487171" description="AB hydrolase-1 domain-containing protein" evidence="1">
    <location>
        <begin position="19"/>
        <end position="453"/>
    </location>
</feature>
<dbReference type="InterPro" id="IPR029058">
    <property type="entry name" value="AB_hydrolase_fold"/>
</dbReference>
<proteinExistence type="predicted"/>
<keyword evidence="4" id="KW-1185">Reference proteome</keyword>
<keyword evidence="1" id="KW-0732">Signal</keyword>
<feature type="signal peptide" evidence="1">
    <location>
        <begin position="1"/>
        <end position="18"/>
    </location>
</feature>
<dbReference type="InterPro" id="IPR000073">
    <property type="entry name" value="AB_hydrolase_1"/>
</dbReference>
<accession>A0A9P4M499</accession>
<sequence length="453" mass="48978">MSPILYLLLASYSLLAAGKQCANVTVPVNIQARQALFNVPALHGNADATYFAQLFTNIGRNYTDDALAGYQSVTGTYEISAKFCHPDRGTGGNGTVQFLIHGMGFDKSYWDLPFNNYNYSYIDLAVDKYGFCTVSIDRLGIGNSSHADPLNVVQAPAEVSAIYEITKMLRGGTFPGVTAKFHKVAHVGHSFGSVQSYMLSALDPSVSDALVLTGWSNNHTWLPQTLADWNIHLARLNQPLRFGSPALDFVSTLLAKPNVPSNSRPDLVAVLSKAFQDLGVDLDNDDLWEIIATTEIGDIINGANDTVPPVPQDLPSGYVTWSDYTANQFAFLTPPFFDPAIGLFAESTKQPVTLGEIFTLGNGAPETTPFTGPVLVFTGRQDAIYCGGDCLAAGGDSDSIPEQARTAFPNARSFEVYIQPDIGHGISFHYNSTAAYEVIQKWLVQQGLGGSYM</sequence>
<dbReference type="Pfam" id="PF12697">
    <property type="entry name" value="Abhydrolase_6"/>
    <property type="match status" value="1"/>
</dbReference>
<dbReference type="AlphaFoldDB" id="A0A9P4M499"/>
<organism evidence="3 4">
    <name type="scientific">Rhizodiscina lignyota</name>
    <dbReference type="NCBI Taxonomy" id="1504668"/>
    <lineage>
        <taxon>Eukaryota</taxon>
        <taxon>Fungi</taxon>
        <taxon>Dikarya</taxon>
        <taxon>Ascomycota</taxon>
        <taxon>Pezizomycotina</taxon>
        <taxon>Dothideomycetes</taxon>
        <taxon>Pleosporomycetidae</taxon>
        <taxon>Aulographales</taxon>
        <taxon>Rhizodiscinaceae</taxon>
        <taxon>Rhizodiscina</taxon>
    </lineage>
</organism>
<evidence type="ECO:0000256" key="1">
    <source>
        <dbReference type="SAM" id="SignalP"/>
    </source>
</evidence>
<protein>
    <recommendedName>
        <fullName evidence="2">AB hydrolase-1 domain-containing protein</fullName>
    </recommendedName>
</protein>
<reference evidence="3" key="1">
    <citation type="journal article" date="2020" name="Stud. Mycol.">
        <title>101 Dothideomycetes genomes: a test case for predicting lifestyles and emergence of pathogens.</title>
        <authorList>
            <person name="Haridas S."/>
            <person name="Albert R."/>
            <person name="Binder M."/>
            <person name="Bloem J."/>
            <person name="Labutti K."/>
            <person name="Salamov A."/>
            <person name="Andreopoulos B."/>
            <person name="Baker S."/>
            <person name="Barry K."/>
            <person name="Bills G."/>
            <person name="Bluhm B."/>
            <person name="Cannon C."/>
            <person name="Castanera R."/>
            <person name="Culley D."/>
            <person name="Daum C."/>
            <person name="Ezra D."/>
            <person name="Gonzalez J."/>
            <person name="Henrissat B."/>
            <person name="Kuo A."/>
            <person name="Liang C."/>
            <person name="Lipzen A."/>
            <person name="Lutzoni F."/>
            <person name="Magnuson J."/>
            <person name="Mondo S."/>
            <person name="Nolan M."/>
            <person name="Ohm R."/>
            <person name="Pangilinan J."/>
            <person name="Park H.-J."/>
            <person name="Ramirez L."/>
            <person name="Alfaro M."/>
            <person name="Sun H."/>
            <person name="Tritt A."/>
            <person name="Yoshinaga Y."/>
            <person name="Zwiers L.-H."/>
            <person name="Turgeon B."/>
            <person name="Goodwin S."/>
            <person name="Spatafora J."/>
            <person name="Crous P."/>
            <person name="Grigoriev I."/>
        </authorList>
    </citation>
    <scope>NUCLEOTIDE SEQUENCE</scope>
    <source>
        <strain evidence="3">CBS 133067</strain>
    </source>
</reference>
<gene>
    <name evidence="3" type="ORF">NA57DRAFT_42337</name>
</gene>
<evidence type="ECO:0000259" key="2">
    <source>
        <dbReference type="Pfam" id="PF12697"/>
    </source>
</evidence>
<evidence type="ECO:0000313" key="3">
    <source>
        <dbReference type="EMBL" id="KAF2096643.1"/>
    </source>
</evidence>
<evidence type="ECO:0000313" key="4">
    <source>
        <dbReference type="Proteomes" id="UP000799772"/>
    </source>
</evidence>
<dbReference type="EMBL" id="ML978129">
    <property type="protein sequence ID" value="KAF2096643.1"/>
    <property type="molecule type" value="Genomic_DNA"/>
</dbReference>
<dbReference type="Gene3D" id="3.40.50.1820">
    <property type="entry name" value="alpha/beta hydrolase"/>
    <property type="match status" value="1"/>
</dbReference>
<dbReference type="OrthoDB" id="190201at2759"/>
<name>A0A9P4M499_9PEZI</name>
<feature type="domain" description="AB hydrolase-1" evidence="2">
    <location>
        <begin position="99"/>
        <end position="266"/>
    </location>
</feature>
<dbReference type="Proteomes" id="UP000799772">
    <property type="component" value="Unassembled WGS sequence"/>
</dbReference>